<dbReference type="InterPro" id="IPR050531">
    <property type="entry name" value="SdhE_FAD_assembly_factor"/>
</dbReference>
<proteinExistence type="inferred from homology"/>
<keyword evidence="7" id="KW-1185">Reference proteome</keyword>
<dbReference type="GO" id="GO:0006105">
    <property type="term" value="P:succinate metabolic process"/>
    <property type="evidence" value="ECO:0007669"/>
    <property type="project" value="TreeGrafter"/>
</dbReference>
<keyword evidence="5" id="KW-0143">Chaperone</keyword>
<dbReference type="SUPFAM" id="SSF109910">
    <property type="entry name" value="YgfY-like"/>
    <property type="match status" value="1"/>
</dbReference>
<reference evidence="6 7" key="1">
    <citation type="submission" date="2015-12" db="EMBL/GenBank/DDBJ databases">
        <title>Nitrous oxide reduction kinetics distinguish bacteria harboring typical versus atypical NosZ.</title>
        <authorList>
            <person name="Yoon S."/>
            <person name="Nissen S."/>
            <person name="Park D."/>
            <person name="Sanford R.A."/>
            <person name="Loeffler F.E."/>
        </authorList>
    </citation>
    <scope>NUCLEOTIDE SEQUENCE [LARGE SCALE GENOMIC DNA]</scope>
    <source>
        <strain evidence="6 7">ATCC BAA-841</strain>
    </source>
</reference>
<protein>
    <recommendedName>
        <fullName evidence="3">FAD assembly factor SdhE</fullName>
    </recommendedName>
</protein>
<evidence type="ECO:0000256" key="2">
    <source>
        <dbReference type="ARBA" id="ARBA00008571"/>
    </source>
</evidence>
<evidence type="ECO:0000256" key="3">
    <source>
        <dbReference type="ARBA" id="ARBA00019418"/>
    </source>
</evidence>
<evidence type="ECO:0000256" key="4">
    <source>
        <dbReference type="ARBA" id="ARBA00022490"/>
    </source>
</evidence>
<comment type="subcellular location">
    <subcellularLocation>
        <location evidence="1">Cytoplasm</location>
    </subcellularLocation>
</comment>
<comment type="caution">
    <text evidence="6">The sequence shown here is derived from an EMBL/GenBank/DDBJ whole genome shotgun (WGS) entry which is preliminary data.</text>
</comment>
<name>A0A133XIP3_9RHOO</name>
<dbReference type="RefSeq" id="WP_066882611.1">
    <property type="nucleotide sequence ID" value="NZ_LODL01000019.1"/>
</dbReference>
<dbReference type="PANTHER" id="PTHR39585">
    <property type="entry name" value="FAD ASSEMBLY FACTOR SDHE"/>
    <property type="match status" value="1"/>
</dbReference>
<accession>A0A133XIP3</accession>
<sequence length="80" mass="9585">MERKDYERLRWRCIRRALLELDITLTRFLDNGFDKLNDEEQQAFVELADMEDYDLWDLINGKAEIDDPRLAPVVALLRKS</sequence>
<organism evidence="6 7">
    <name type="scientific">Dechloromonas denitrificans</name>
    <dbReference type="NCBI Taxonomy" id="281362"/>
    <lineage>
        <taxon>Bacteria</taxon>
        <taxon>Pseudomonadati</taxon>
        <taxon>Pseudomonadota</taxon>
        <taxon>Betaproteobacteria</taxon>
        <taxon>Rhodocyclales</taxon>
        <taxon>Azonexaceae</taxon>
        <taxon>Dechloromonas</taxon>
    </lineage>
</organism>
<dbReference type="Gene3D" id="1.10.150.250">
    <property type="entry name" value="Flavinator of succinate dehydrogenase"/>
    <property type="match status" value="1"/>
</dbReference>
<dbReference type="Pfam" id="PF03937">
    <property type="entry name" value="Sdh5"/>
    <property type="match status" value="1"/>
</dbReference>
<comment type="similarity">
    <text evidence="2">Belongs to the SdhE FAD assembly factor family.</text>
</comment>
<dbReference type="EMBL" id="LODL01000019">
    <property type="protein sequence ID" value="KXB30814.1"/>
    <property type="molecule type" value="Genomic_DNA"/>
</dbReference>
<evidence type="ECO:0000256" key="1">
    <source>
        <dbReference type="ARBA" id="ARBA00004496"/>
    </source>
</evidence>
<dbReference type="GO" id="GO:0005737">
    <property type="term" value="C:cytoplasm"/>
    <property type="evidence" value="ECO:0007669"/>
    <property type="project" value="UniProtKB-SubCell"/>
</dbReference>
<dbReference type="STRING" id="281362.AT959_08795"/>
<dbReference type="InterPro" id="IPR036714">
    <property type="entry name" value="SDH_sf"/>
</dbReference>
<dbReference type="InterPro" id="IPR005631">
    <property type="entry name" value="SDH"/>
</dbReference>
<gene>
    <name evidence="6" type="ORF">AT959_08795</name>
</gene>
<dbReference type="PANTHER" id="PTHR39585:SF1">
    <property type="entry name" value="FAD ASSEMBLY FACTOR SDHE"/>
    <property type="match status" value="1"/>
</dbReference>
<keyword evidence="4" id="KW-0963">Cytoplasm</keyword>
<dbReference type="AlphaFoldDB" id="A0A133XIP3"/>
<evidence type="ECO:0000313" key="6">
    <source>
        <dbReference type="EMBL" id="KXB30814.1"/>
    </source>
</evidence>
<dbReference type="Proteomes" id="UP000070186">
    <property type="component" value="Unassembled WGS sequence"/>
</dbReference>
<evidence type="ECO:0000313" key="7">
    <source>
        <dbReference type="Proteomes" id="UP000070186"/>
    </source>
</evidence>
<evidence type="ECO:0000256" key="5">
    <source>
        <dbReference type="ARBA" id="ARBA00023186"/>
    </source>
</evidence>